<comment type="caution">
    <text evidence="1">The sequence shown here is derived from an EMBL/GenBank/DDBJ whole genome shotgun (WGS) entry which is preliminary data.</text>
</comment>
<name>A0A7C9RFF9_9BRAD</name>
<protein>
    <submittedName>
        <fullName evidence="1">Uncharacterized protein</fullName>
    </submittedName>
</protein>
<evidence type="ECO:0000313" key="2">
    <source>
        <dbReference type="Proteomes" id="UP000480266"/>
    </source>
</evidence>
<gene>
    <name evidence="1" type="ORF">G4V63_12825</name>
</gene>
<dbReference type="EMBL" id="JAAMRR010000673">
    <property type="protein sequence ID" value="NGX96064.1"/>
    <property type="molecule type" value="Genomic_DNA"/>
</dbReference>
<dbReference type="AlphaFoldDB" id="A0A7C9RFF9"/>
<sequence>MTALDQIMDALRKNRMKPEHEDYGFPRGWNEAFDFIGREVQKLRSADTCPHGFAKAGHCSECNFD</sequence>
<proteinExistence type="predicted"/>
<keyword evidence="2" id="KW-1185">Reference proteome</keyword>
<dbReference type="Proteomes" id="UP000480266">
    <property type="component" value="Unassembled WGS sequence"/>
</dbReference>
<accession>A0A7C9RFF9</accession>
<organism evidence="1 2">
    <name type="scientific">Candidatus Afipia apatlaquensis</name>
    <dbReference type="NCBI Taxonomy" id="2712852"/>
    <lineage>
        <taxon>Bacteria</taxon>
        <taxon>Pseudomonadati</taxon>
        <taxon>Pseudomonadota</taxon>
        <taxon>Alphaproteobacteria</taxon>
        <taxon>Hyphomicrobiales</taxon>
        <taxon>Nitrobacteraceae</taxon>
        <taxon>Afipia</taxon>
    </lineage>
</organism>
<reference evidence="1" key="1">
    <citation type="submission" date="2020-02" db="EMBL/GenBank/DDBJ databases">
        <title>Draft genome sequence of Candidatus Afipia apatlaquensis IBT-C3, a potential strain for decolorization of textile dyes.</title>
        <authorList>
            <person name="Sanchez-Reyes A."/>
            <person name="Breton-Deval L."/>
            <person name="Mangelson H."/>
            <person name="Sanchez-Flores A."/>
        </authorList>
    </citation>
    <scope>NUCLEOTIDE SEQUENCE [LARGE SCALE GENOMIC DNA]</scope>
    <source>
        <strain evidence="1">IBT-C3</strain>
    </source>
</reference>
<evidence type="ECO:0000313" key="1">
    <source>
        <dbReference type="EMBL" id="NGX96064.1"/>
    </source>
</evidence>